<sequence length="525" mass="57634">MKPTRLALTALAALTLTAINAEGQKEPAKAEKPDKVEKAEKTDKEAPKETKEGKEGKDAKDSPPVTRSATVTIGGKPIPYEVTTAKIMLKEDEGKPRASVFHVTYTRTGLSDAERAKRPVMFAFNGGPGSSAVWLHLGMLGPKRVDIPGDGTQAPPPPAQVIDNPESILDVCDLVFIDPVSTGYSRVEKDVKPNEFHGVEEDVNSVGDFIRRWITEHDRWSSPKFLLGESYGGIRAAGLANHLQSRYGMSLNGVVMLSSVLDLRTLGGGPGDDIVYPVFLPVYASVGHFHGKLKGDRNALFEEARKFAFGEYATALLRGTELSSDERAKLADKLTSYSGVDASIWLANDLRLSPSQFEAELLRKEHKVIGRFDARVAWGATSEAELEPDYDPSYSLAQGAFSTAMLTYLGRDLGWKEDQPYEILTGKVNPWNWNSSRGATNLGSRIAKAMRDNPHLKVMVMCGHSDLACPPDGIAHTFRHMFELPEPQRGNVSFTYYDAGHMFYLNPPDRVKAREDLVKFIGAAK</sequence>
<keyword evidence="3 7" id="KW-0732">Signal</keyword>
<evidence type="ECO:0000256" key="6">
    <source>
        <dbReference type="SAM" id="MobiDB-lite"/>
    </source>
</evidence>
<feature type="compositionally biased region" description="Basic and acidic residues" evidence="6">
    <location>
        <begin position="23"/>
        <end position="61"/>
    </location>
</feature>
<evidence type="ECO:0000256" key="5">
    <source>
        <dbReference type="ARBA" id="ARBA00023180"/>
    </source>
</evidence>
<evidence type="ECO:0000313" key="9">
    <source>
        <dbReference type="Proteomes" id="UP000676169"/>
    </source>
</evidence>
<evidence type="ECO:0000256" key="7">
    <source>
        <dbReference type="SAM" id="SignalP"/>
    </source>
</evidence>
<dbReference type="InterPro" id="IPR029058">
    <property type="entry name" value="AB_hydrolase_fold"/>
</dbReference>
<dbReference type="Gene3D" id="3.40.50.1820">
    <property type="entry name" value="alpha/beta hydrolase"/>
    <property type="match status" value="1"/>
</dbReference>
<keyword evidence="5" id="KW-0325">Glycoprotein</keyword>
<proteinExistence type="predicted"/>
<evidence type="ECO:0000256" key="1">
    <source>
        <dbReference type="ARBA" id="ARBA00022645"/>
    </source>
</evidence>
<keyword evidence="2" id="KW-0645">Protease</keyword>
<dbReference type="KEGG" id="lamb:KBB96_03985"/>
<dbReference type="AlphaFoldDB" id="A0A975J110"/>
<feature type="signal peptide" evidence="7">
    <location>
        <begin position="1"/>
        <end position="21"/>
    </location>
</feature>
<name>A0A975J110_9BACT</name>
<dbReference type="RefSeq" id="WP_211632547.1">
    <property type="nucleotide sequence ID" value="NZ_CP073100.1"/>
</dbReference>
<feature type="chain" id="PRO_5036718500" evidence="7">
    <location>
        <begin position="22"/>
        <end position="525"/>
    </location>
</feature>
<dbReference type="GO" id="GO:0004185">
    <property type="term" value="F:serine-type carboxypeptidase activity"/>
    <property type="evidence" value="ECO:0007669"/>
    <property type="project" value="InterPro"/>
</dbReference>
<evidence type="ECO:0000313" key="8">
    <source>
        <dbReference type="EMBL" id="QUE52053.1"/>
    </source>
</evidence>
<dbReference type="Proteomes" id="UP000676169">
    <property type="component" value="Chromosome"/>
</dbReference>
<dbReference type="PANTHER" id="PTHR11802:SF3">
    <property type="entry name" value="RETINOID-INDUCIBLE SERINE CARBOXYPEPTIDASE"/>
    <property type="match status" value="1"/>
</dbReference>
<keyword evidence="1" id="KW-0121">Carboxypeptidase</keyword>
<evidence type="ECO:0000256" key="4">
    <source>
        <dbReference type="ARBA" id="ARBA00022801"/>
    </source>
</evidence>
<keyword evidence="4" id="KW-0378">Hydrolase</keyword>
<evidence type="ECO:0000256" key="3">
    <source>
        <dbReference type="ARBA" id="ARBA00022729"/>
    </source>
</evidence>
<dbReference type="PANTHER" id="PTHR11802">
    <property type="entry name" value="SERINE PROTEASE FAMILY S10 SERINE CARBOXYPEPTIDASE"/>
    <property type="match status" value="1"/>
</dbReference>
<keyword evidence="9" id="KW-1185">Reference proteome</keyword>
<dbReference type="EMBL" id="CP073100">
    <property type="protein sequence ID" value="QUE52053.1"/>
    <property type="molecule type" value="Genomic_DNA"/>
</dbReference>
<protein>
    <submittedName>
        <fullName evidence="8">Peptidase S10</fullName>
    </submittedName>
</protein>
<reference evidence="8" key="1">
    <citation type="submission" date="2021-04" db="EMBL/GenBank/DDBJ databases">
        <title>Luteolibacter sp. 32A isolated from the skin of an Anderson's salamander (Ambystoma andersonii).</title>
        <authorList>
            <person name="Spergser J."/>
            <person name="Busse H.-J."/>
        </authorList>
    </citation>
    <scope>NUCLEOTIDE SEQUENCE</scope>
    <source>
        <strain evidence="8">32A</strain>
    </source>
</reference>
<dbReference type="SUPFAM" id="SSF53474">
    <property type="entry name" value="alpha/beta-Hydrolases"/>
    <property type="match status" value="1"/>
</dbReference>
<dbReference type="InterPro" id="IPR001563">
    <property type="entry name" value="Peptidase_S10"/>
</dbReference>
<accession>A0A975J110</accession>
<dbReference type="GO" id="GO:0006508">
    <property type="term" value="P:proteolysis"/>
    <property type="evidence" value="ECO:0007669"/>
    <property type="project" value="UniProtKB-KW"/>
</dbReference>
<dbReference type="Pfam" id="PF00450">
    <property type="entry name" value="Peptidase_S10"/>
    <property type="match status" value="1"/>
</dbReference>
<organism evidence="8 9">
    <name type="scientific">Luteolibacter ambystomatis</name>
    <dbReference type="NCBI Taxonomy" id="2824561"/>
    <lineage>
        <taxon>Bacteria</taxon>
        <taxon>Pseudomonadati</taxon>
        <taxon>Verrucomicrobiota</taxon>
        <taxon>Verrucomicrobiia</taxon>
        <taxon>Verrucomicrobiales</taxon>
        <taxon>Verrucomicrobiaceae</taxon>
        <taxon>Luteolibacter</taxon>
    </lineage>
</organism>
<evidence type="ECO:0000256" key="2">
    <source>
        <dbReference type="ARBA" id="ARBA00022670"/>
    </source>
</evidence>
<feature type="region of interest" description="Disordered" evidence="6">
    <location>
        <begin position="18"/>
        <end position="72"/>
    </location>
</feature>
<gene>
    <name evidence="8" type="ORF">KBB96_03985</name>
</gene>